<dbReference type="EMBL" id="LXQA010976838">
    <property type="protein sequence ID" value="MCI79578.1"/>
    <property type="molecule type" value="Genomic_DNA"/>
</dbReference>
<organism evidence="2 3">
    <name type="scientific">Trifolium medium</name>
    <dbReference type="NCBI Taxonomy" id="97028"/>
    <lineage>
        <taxon>Eukaryota</taxon>
        <taxon>Viridiplantae</taxon>
        <taxon>Streptophyta</taxon>
        <taxon>Embryophyta</taxon>
        <taxon>Tracheophyta</taxon>
        <taxon>Spermatophyta</taxon>
        <taxon>Magnoliopsida</taxon>
        <taxon>eudicotyledons</taxon>
        <taxon>Gunneridae</taxon>
        <taxon>Pentapetalae</taxon>
        <taxon>rosids</taxon>
        <taxon>fabids</taxon>
        <taxon>Fabales</taxon>
        <taxon>Fabaceae</taxon>
        <taxon>Papilionoideae</taxon>
        <taxon>50 kb inversion clade</taxon>
        <taxon>NPAAA clade</taxon>
        <taxon>Hologalegina</taxon>
        <taxon>IRL clade</taxon>
        <taxon>Trifolieae</taxon>
        <taxon>Trifolium</taxon>
    </lineage>
</organism>
<dbReference type="AlphaFoldDB" id="A0A392UU74"/>
<accession>A0A392UU74</accession>
<evidence type="ECO:0000256" key="1">
    <source>
        <dbReference type="SAM" id="Phobius"/>
    </source>
</evidence>
<keyword evidence="1" id="KW-1133">Transmembrane helix</keyword>
<evidence type="ECO:0000313" key="3">
    <source>
        <dbReference type="Proteomes" id="UP000265520"/>
    </source>
</evidence>
<protein>
    <submittedName>
        <fullName evidence="2">Uncharacterized protein</fullName>
    </submittedName>
</protein>
<evidence type="ECO:0000313" key="2">
    <source>
        <dbReference type="EMBL" id="MCI79578.1"/>
    </source>
</evidence>
<feature type="transmembrane region" description="Helical" evidence="1">
    <location>
        <begin position="37"/>
        <end position="63"/>
    </location>
</feature>
<feature type="non-terminal residue" evidence="2">
    <location>
        <position position="1"/>
    </location>
</feature>
<keyword evidence="3" id="KW-1185">Reference proteome</keyword>
<name>A0A392UU74_9FABA</name>
<comment type="caution">
    <text evidence="2">The sequence shown here is derived from an EMBL/GenBank/DDBJ whole genome shotgun (WGS) entry which is preliminary data.</text>
</comment>
<keyword evidence="1" id="KW-0472">Membrane</keyword>
<proteinExistence type="predicted"/>
<keyword evidence="1" id="KW-0812">Transmembrane</keyword>
<sequence length="66" mass="7410">SMTDDVVEVSVWFWSFDGFCHFDSVMEGLRVSVVFDYVVLVGMRVSVVVGGFRCVMLVLMVLVSIL</sequence>
<reference evidence="2 3" key="1">
    <citation type="journal article" date="2018" name="Front. Plant Sci.">
        <title>Red Clover (Trifolium pratense) and Zigzag Clover (T. medium) - A Picture of Genomic Similarities and Differences.</title>
        <authorList>
            <person name="Dluhosova J."/>
            <person name="Istvanek J."/>
            <person name="Nedelnik J."/>
            <person name="Repkova J."/>
        </authorList>
    </citation>
    <scope>NUCLEOTIDE SEQUENCE [LARGE SCALE GENOMIC DNA]</scope>
    <source>
        <strain evidence="3">cv. 10/8</strain>
        <tissue evidence="2">Leaf</tissue>
    </source>
</reference>
<dbReference type="Proteomes" id="UP000265520">
    <property type="component" value="Unassembled WGS sequence"/>
</dbReference>